<evidence type="ECO:0000313" key="3">
    <source>
        <dbReference type="Proteomes" id="UP000467700"/>
    </source>
</evidence>
<feature type="chain" id="PRO_5035918083" evidence="1">
    <location>
        <begin position="21"/>
        <end position="225"/>
    </location>
</feature>
<keyword evidence="3" id="KW-1185">Reference proteome</keyword>
<evidence type="ECO:0000256" key="1">
    <source>
        <dbReference type="SAM" id="SignalP"/>
    </source>
</evidence>
<sequence>MRSSVLSALAVVAAALGANATNIPSTVTLSTTYRDGPTDTPSSVAISTTYRSGPVNGISTTYRSQLPPLGTSFPSSCVVFVTSSVGAIPVSSTAFTVQPSVTSRAQQENWKSTAVTISSSRAATYVADGTTTIYATVYTSSLGPVTVYPTAYPSVTALPICGGGSTTTANGNDGTSSTLAPTASGATLAQNLDSDNQTGAAPSVKAAFASVALSIIAGLGLVVAL</sequence>
<keyword evidence="1" id="KW-0732">Signal</keyword>
<dbReference type="EMBL" id="CACVBS010000041">
    <property type="protein sequence ID" value="CAA7263731.1"/>
    <property type="molecule type" value="Genomic_DNA"/>
</dbReference>
<evidence type="ECO:0000313" key="2">
    <source>
        <dbReference type="EMBL" id="CAA7263731.1"/>
    </source>
</evidence>
<dbReference type="OrthoDB" id="10441612at2759"/>
<feature type="signal peptide" evidence="1">
    <location>
        <begin position="1"/>
        <end position="20"/>
    </location>
</feature>
<organism evidence="2 3">
    <name type="scientific">Cyclocybe aegerita</name>
    <name type="common">Black poplar mushroom</name>
    <name type="synonym">Agrocybe aegerita</name>
    <dbReference type="NCBI Taxonomy" id="1973307"/>
    <lineage>
        <taxon>Eukaryota</taxon>
        <taxon>Fungi</taxon>
        <taxon>Dikarya</taxon>
        <taxon>Basidiomycota</taxon>
        <taxon>Agaricomycotina</taxon>
        <taxon>Agaricomycetes</taxon>
        <taxon>Agaricomycetidae</taxon>
        <taxon>Agaricales</taxon>
        <taxon>Agaricineae</taxon>
        <taxon>Bolbitiaceae</taxon>
        <taxon>Cyclocybe</taxon>
    </lineage>
</organism>
<dbReference type="Proteomes" id="UP000467700">
    <property type="component" value="Unassembled WGS sequence"/>
</dbReference>
<proteinExistence type="predicted"/>
<protein>
    <submittedName>
        <fullName evidence="2">Uncharacterized protein</fullName>
    </submittedName>
</protein>
<comment type="caution">
    <text evidence="2">The sequence shown here is derived from an EMBL/GenBank/DDBJ whole genome shotgun (WGS) entry which is preliminary data.</text>
</comment>
<name>A0A8S0VZJ6_CYCAE</name>
<reference evidence="2 3" key="1">
    <citation type="submission" date="2020-01" db="EMBL/GenBank/DDBJ databases">
        <authorList>
            <person name="Gupta K D."/>
        </authorList>
    </citation>
    <scope>NUCLEOTIDE SEQUENCE [LARGE SCALE GENOMIC DNA]</scope>
</reference>
<accession>A0A8S0VZJ6</accession>
<gene>
    <name evidence="2" type="ORF">AAE3_LOCUS6083</name>
</gene>
<dbReference type="AlphaFoldDB" id="A0A8S0VZJ6"/>